<dbReference type="Gene3D" id="3.30.70.1820">
    <property type="entry name" value="L1 transposable element, RRM domain"/>
    <property type="match status" value="1"/>
</dbReference>
<evidence type="ECO:0000256" key="1">
    <source>
        <dbReference type="SAM" id="Coils"/>
    </source>
</evidence>
<dbReference type="Proteomes" id="UP000694569">
    <property type="component" value="Unplaced"/>
</dbReference>
<feature type="region of interest" description="Disordered" evidence="2">
    <location>
        <begin position="1"/>
        <end position="49"/>
    </location>
</feature>
<sequence length="344" mass="38349">MVKGKSRTTTAGTPKANTRAAPTQAEAFFTPRAQRTPREESPKMATSPAELGFSLPELGAATRRIERSLANMPTKADIREIVSEVREALQREISGLRTEVEQVEARVKGLEQAAEQAALSPQPDNGDPAVSSAIWRRLDDLDNRSRRHNLRIRGVPEQETALRRYQSSLFNTIVGSKTVSPADLARAHRALRPQPDSPNAPPRDIVCYFTDFALKDHIYIKARAKSYWAHGGSDIQIFNDISPSTLQARRLLRPITQALRTAGIAYRWGFPLSLSVKQDDIWVTLRTPGEVPLFLRRLNLPELPVPDWETYEFRPPGPSGALPQRRQRFSGHQLPSVGAGNSKN</sequence>
<evidence type="ECO:0000256" key="2">
    <source>
        <dbReference type="SAM" id="MobiDB-lite"/>
    </source>
</evidence>
<reference evidence="3" key="1">
    <citation type="submission" date="2025-08" db="UniProtKB">
        <authorList>
            <consortium name="Ensembl"/>
        </authorList>
    </citation>
    <scope>IDENTIFICATION</scope>
</reference>
<dbReference type="InterPro" id="IPR004244">
    <property type="entry name" value="Transposase_22"/>
</dbReference>
<name>A0A8C5M0M3_9ANUR</name>
<dbReference type="Ensembl" id="ENSLLET00000007366.1">
    <property type="protein sequence ID" value="ENSLLEP00000007076.1"/>
    <property type="gene ID" value="ENSLLEG00000004477.1"/>
</dbReference>
<feature type="region of interest" description="Disordered" evidence="2">
    <location>
        <begin position="314"/>
        <end position="344"/>
    </location>
</feature>
<proteinExistence type="predicted"/>
<feature type="coiled-coil region" evidence="1">
    <location>
        <begin position="86"/>
        <end position="120"/>
    </location>
</feature>
<keyword evidence="4" id="KW-1185">Reference proteome</keyword>
<accession>A0A8C5M0M3</accession>
<dbReference type="OrthoDB" id="9909705at2759"/>
<reference evidence="3" key="2">
    <citation type="submission" date="2025-09" db="UniProtKB">
        <authorList>
            <consortium name="Ensembl"/>
        </authorList>
    </citation>
    <scope>IDENTIFICATION</scope>
</reference>
<dbReference type="AlphaFoldDB" id="A0A8C5M0M3"/>
<feature type="compositionally biased region" description="Polar residues" evidence="2">
    <location>
        <begin position="7"/>
        <end position="16"/>
    </location>
</feature>
<protein>
    <submittedName>
        <fullName evidence="3">Uncharacterized protein</fullName>
    </submittedName>
</protein>
<evidence type="ECO:0000313" key="3">
    <source>
        <dbReference type="Ensembl" id="ENSLLEP00000007076.1"/>
    </source>
</evidence>
<dbReference type="GeneTree" id="ENSGT01010000228630"/>
<dbReference type="PANTHER" id="PTHR11505">
    <property type="entry name" value="L1 TRANSPOSABLE ELEMENT-RELATED"/>
    <property type="match status" value="1"/>
</dbReference>
<organism evidence="3 4">
    <name type="scientific">Leptobrachium leishanense</name>
    <name type="common">Leishan spiny toad</name>
    <dbReference type="NCBI Taxonomy" id="445787"/>
    <lineage>
        <taxon>Eukaryota</taxon>
        <taxon>Metazoa</taxon>
        <taxon>Chordata</taxon>
        <taxon>Craniata</taxon>
        <taxon>Vertebrata</taxon>
        <taxon>Euteleostomi</taxon>
        <taxon>Amphibia</taxon>
        <taxon>Batrachia</taxon>
        <taxon>Anura</taxon>
        <taxon>Pelobatoidea</taxon>
        <taxon>Megophryidae</taxon>
        <taxon>Leptobrachium</taxon>
    </lineage>
</organism>
<keyword evidence="1" id="KW-0175">Coiled coil</keyword>
<evidence type="ECO:0000313" key="4">
    <source>
        <dbReference type="Proteomes" id="UP000694569"/>
    </source>
</evidence>